<feature type="domain" description="Protein kinase" evidence="10">
    <location>
        <begin position="136"/>
        <end position="424"/>
    </location>
</feature>
<keyword evidence="2" id="KW-0723">Serine/threonine-protein kinase</keyword>
<evidence type="ECO:0000256" key="8">
    <source>
        <dbReference type="ARBA" id="ARBA00048679"/>
    </source>
</evidence>
<dbReference type="PANTHER" id="PTHR24363:SF0">
    <property type="entry name" value="SERINE_THREONINE KINASE LIKE DOMAIN CONTAINING 1"/>
    <property type="match status" value="1"/>
</dbReference>
<evidence type="ECO:0000313" key="11">
    <source>
        <dbReference type="EMBL" id="MFC5003859.1"/>
    </source>
</evidence>
<dbReference type="Gene3D" id="1.25.40.10">
    <property type="entry name" value="Tetratricopeptide repeat domain"/>
    <property type="match status" value="1"/>
</dbReference>
<dbReference type="Pfam" id="PF16919">
    <property type="entry name" value="PknG_rubred"/>
    <property type="match status" value="1"/>
</dbReference>
<organism evidence="11 12">
    <name type="scientific">Dactylosporangium cerinum</name>
    <dbReference type="NCBI Taxonomy" id="1434730"/>
    <lineage>
        <taxon>Bacteria</taxon>
        <taxon>Bacillati</taxon>
        <taxon>Actinomycetota</taxon>
        <taxon>Actinomycetes</taxon>
        <taxon>Micromonosporales</taxon>
        <taxon>Micromonosporaceae</taxon>
        <taxon>Dactylosporangium</taxon>
    </lineage>
</organism>
<protein>
    <recommendedName>
        <fullName evidence="1">non-specific serine/threonine protein kinase</fullName>
        <ecNumber evidence="1">2.7.11.1</ecNumber>
    </recommendedName>
</protein>
<dbReference type="EMBL" id="JBHSIU010000054">
    <property type="protein sequence ID" value="MFC5003859.1"/>
    <property type="molecule type" value="Genomic_DNA"/>
</dbReference>
<comment type="catalytic activity">
    <reaction evidence="8">
        <text>L-seryl-[protein] + ATP = O-phospho-L-seryl-[protein] + ADP + H(+)</text>
        <dbReference type="Rhea" id="RHEA:17989"/>
        <dbReference type="Rhea" id="RHEA-COMP:9863"/>
        <dbReference type="Rhea" id="RHEA-COMP:11604"/>
        <dbReference type="ChEBI" id="CHEBI:15378"/>
        <dbReference type="ChEBI" id="CHEBI:29999"/>
        <dbReference type="ChEBI" id="CHEBI:30616"/>
        <dbReference type="ChEBI" id="CHEBI:83421"/>
        <dbReference type="ChEBI" id="CHEBI:456216"/>
        <dbReference type="EC" id="2.7.11.1"/>
    </reaction>
</comment>
<accession>A0ABV9W693</accession>
<keyword evidence="4" id="KW-0547">Nucleotide-binding</keyword>
<evidence type="ECO:0000256" key="9">
    <source>
        <dbReference type="SAM" id="MobiDB-lite"/>
    </source>
</evidence>
<dbReference type="Pfam" id="PF16918">
    <property type="entry name" value="PknG_TPR"/>
    <property type="match status" value="1"/>
</dbReference>
<comment type="catalytic activity">
    <reaction evidence="7">
        <text>L-threonyl-[protein] + ATP = O-phospho-L-threonyl-[protein] + ADP + H(+)</text>
        <dbReference type="Rhea" id="RHEA:46608"/>
        <dbReference type="Rhea" id="RHEA-COMP:11060"/>
        <dbReference type="Rhea" id="RHEA-COMP:11605"/>
        <dbReference type="ChEBI" id="CHEBI:15378"/>
        <dbReference type="ChEBI" id="CHEBI:30013"/>
        <dbReference type="ChEBI" id="CHEBI:30616"/>
        <dbReference type="ChEBI" id="CHEBI:61977"/>
        <dbReference type="ChEBI" id="CHEBI:456216"/>
        <dbReference type="EC" id="2.7.11.1"/>
    </reaction>
</comment>
<dbReference type="PROSITE" id="PS50011">
    <property type="entry name" value="PROTEIN_KINASE_DOM"/>
    <property type="match status" value="1"/>
</dbReference>
<dbReference type="InterPro" id="IPR011009">
    <property type="entry name" value="Kinase-like_dom_sf"/>
</dbReference>
<keyword evidence="12" id="KW-1185">Reference proteome</keyword>
<proteinExistence type="predicted"/>
<dbReference type="CDD" id="cd14014">
    <property type="entry name" value="STKc_PknB_like"/>
    <property type="match status" value="1"/>
</dbReference>
<dbReference type="SUPFAM" id="SSF56112">
    <property type="entry name" value="Protein kinase-like (PK-like)"/>
    <property type="match status" value="1"/>
</dbReference>
<dbReference type="EC" id="2.7.11.1" evidence="1"/>
<dbReference type="InterPro" id="IPR011990">
    <property type="entry name" value="TPR-like_helical_dom_sf"/>
</dbReference>
<dbReference type="Pfam" id="PF00069">
    <property type="entry name" value="Pkinase"/>
    <property type="match status" value="1"/>
</dbReference>
<reference evidence="12" key="1">
    <citation type="journal article" date="2019" name="Int. J. Syst. Evol. Microbiol.">
        <title>The Global Catalogue of Microorganisms (GCM) 10K type strain sequencing project: providing services to taxonomists for standard genome sequencing and annotation.</title>
        <authorList>
            <consortium name="The Broad Institute Genomics Platform"/>
            <consortium name="The Broad Institute Genome Sequencing Center for Infectious Disease"/>
            <person name="Wu L."/>
            <person name="Ma J."/>
        </authorList>
    </citation>
    <scope>NUCLEOTIDE SEQUENCE [LARGE SCALE GENOMIC DNA]</scope>
    <source>
        <strain evidence="12">CGMCC 4.7152</strain>
    </source>
</reference>
<evidence type="ECO:0000256" key="4">
    <source>
        <dbReference type="ARBA" id="ARBA00022741"/>
    </source>
</evidence>
<evidence type="ECO:0000256" key="7">
    <source>
        <dbReference type="ARBA" id="ARBA00047899"/>
    </source>
</evidence>
<evidence type="ECO:0000256" key="2">
    <source>
        <dbReference type="ARBA" id="ARBA00022527"/>
    </source>
</evidence>
<dbReference type="SUPFAM" id="SSF48452">
    <property type="entry name" value="TPR-like"/>
    <property type="match status" value="1"/>
</dbReference>
<gene>
    <name evidence="11" type="ORF">ACFPIJ_39300</name>
</gene>
<comment type="caution">
    <text evidence="11">The sequence shown here is derived from an EMBL/GenBank/DDBJ whole genome shotgun (WGS) entry which is preliminary data.</text>
</comment>
<keyword evidence="6" id="KW-0067">ATP-binding</keyword>
<feature type="region of interest" description="Disordered" evidence="9">
    <location>
        <begin position="29"/>
        <end position="61"/>
    </location>
</feature>
<dbReference type="InterPro" id="IPR000719">
    <property type="entry name" value="Prot_kinase_dom"/>
</dbReference>
<sequence length="742" mass="78320">MSQCTRAGCPGTYDEDGYCDECGHKQAGAAAAPPATEASTPSVSGRTSSSARTTGRGRGAAPLVALPALPRRDPAGAVLPDPQVPEHRRVCGKCDQPVGRSRDGRPGLVEGFCTNCRTQYSFRPSLPPGAVVAGRYEVLGAIAYGGLGWIYLARDRNVGDEVSDRWVVLKGLIDSGDADATAAAITERRFLVEVDHPSIVKIYDFVSHPDPRSGDRVGYIVMEYVGGLSLRDIFLARPVSGGVRQSLPLPQVIAYALEILPALGYLHERELLYCDFKPDNALHTDQRVKLVDLGAVRRVDDDVSAVWGTVGYQAPEVATAGPSVASDLYTVARSMAVLSFDFRGFTTTFVDHLPDPSTVPLLAREESYHRLLLRATDPDPARRFVSAAEMAEQLTGVLRQILSAADGQPRPSVSSQFTGERTAFGTTAGVITAESGKVNGARAIAGPARPAGAEVVAALPVPTVDPADPGAALLATMQTADPAVLQQALSSVGADGVEVALAVIRARIAAGDLDGAAADLAAVAEPDWRVDWYRGMAALAAGRPDEARAAFEAVYGALPGELAPQLAVAAAAEAAGDSDTALRLYSAVWRTDRSFVSAAFGVARILAARDDLPGAVATLDAVPDSSSHSVPAQVAAVRARLAAPPASLAEADLLDVSGRVERLGLDAERRARLTVETLRIALDWVRAGNAGSATVLTHRLAERDLRTGLERAFRVLAKVAPDRQTRIDLVDEANRVRPRTWL</sequence>
<evidence type="ECO:0000256" key="5">
    <source>
        <dbReference type="ARBA" id="ARBA00022777"/>
    </source>
</evidence>
<dbReference type="PANTHER" id="PTHR24363">
    <property type="entry name" value="SERINE/THREONINE PROTEIN KINASE"/>
    <property type="match status" value="1"/>
</dbReference>
<keyword evidence="5" id="KW-0418">Kinase</keyword>
<dbReference type="RefSeq" id="WP_380123197.1">
    <property type="nucleotide sequence ID" value="NZ_JBHSIU010000054.1"/>
</dbReference>
<dbReference type="Gene3D" id="1.10.510.10">
    <property type="entry name" value="Transferase(Phosphotransferase) domain 1"/>
    <property type="match status" value="1"/>
</dbReference>
<evidence type="ECO:0000256" key="3">
    <source>
        <dbReference type="ARBA" id="ARBA00022679"/>
    </source>
</evidence>
<keyword evidence="3" id="KW-0808">Transferase</keyword>
<evidence type="ECO:0000313" key="12">
    <source>
        <dbReference type="Proteomes" id="UP001595912"/>
    </source>
</evidence>
<evidence type="ECO:0000256" key="6">
    <source>
        <dbReference type="ARBA" id="ARBA00022840"/>
    </source>
</evidence>
<evidence type="ECO:0000256" key="1">
    <source>
        <dbReference type="ARBA" id="ARBA00012513"/>
    </source>
</evidence>
<evidence type="ECO:0000259" key="10">
    <source>
        <dbReference type="PROSITE" id="PS50011"/>
    </source>
</evidence>
<dbReference type="InterPro" id="IPR031634">
    <property type="entry name" value="PknG_rubred"/>
</dbReference>
<dbReference type="Proteomes" id="UP001595912">
    <property type="component" value="Unassembled WGS sequence"/>
</dbReference>
<dbReference type="Gene3D" id="3.30.200.20">
    <property type="entry name" value="Phosphorylase Kinase, domain 1"/>
    <property type="match status" value="1"/>
</dbReference>
<name>A0ABV9W693_9ACTN</name>
<dbReference type="InterPro" id="IPR031636">
    <property type="entry name" value="PknG_TPR"/>
</dbReference>